<organism evidence="1">
    <name type="scientific">marine metagenome</name>
    <dbReference type="NCBI Taxonomy" id="408172"/>
    <lineage>
        <taxon>unclassified sequences</taxon>
        <taxon>metagenomes</taxon>
        <taxon>ecological metagenomes</taxon>
    </lineage>
</organism>
<name>A0A381YTY3_9ZZZZ</name>
<accession>A0A381YTY3</accession>
<dbReference type="AlphaFoldDB" id="A0A381YTY3"/>
<reference evidence="1" key="1">
    <citation type="submission" date="2018-05" db="EMBL/GenBank/DDBJ databases">
        <authorList>
            <person name="Lanie J.A."/>
            <person name="Ng W.-L."/>
            <person name="Kazmierczak K.M."/>
            <person name="Andrzejewski T.M."/>
            <person name="Davidsen T.M."/>
            <person name="Wayne K.J."/>
            <person name="Tettelin H."/>
            <person name="Glass J.I."/>
            <person name="Rusch D."/>
            <person name="Podicherti R."/>
            <person name="Tsui H.-C.T."/>
            <person name="Winkler M.E."/>
        </authorList>
    </citation>
    <scope>NUCLEOTIDE SEQUENCE</scope>
</reference>
<proteinExistence type="predicted"/>
<feature type="non-terminal residue" evidence="1">
    <location>
        <position position="1"/>
    </location>
</feature>
<protein>
    <submittedName>
        <fullName evidence="1">Uncharacterized protein</fullName>
    </submittedName>
</protein>
<evidence type="ECO:0000313" key="1">
    <source>
        <dbReference type="EMBL" id="SVA80475.1"/>
    </source>
</evidence>
<sequence length="95" mass="10730">VKGENIMKFTINIDCTPQEARTFLGLPDIETFQKSMMEKAQDRMEKQIQDLDAEALMKMWMPDGIAGTVKSWKELQENFMAQFPKTTSGGPGKNG</sequence>
<dbReference type="Pfam" id="PF20099">
    <property type="entry name" value="DUF6489"/>
    <property type="match status" value="1"/>
</dbReference>
<dbReference type="InterPro" id="IPR045502">
    <property type="entry name" value="DUF6489"/>
</dbReference>
<gene>
    <name evidence="1" type="ORF">METZ01_LOCUS133329</name>
</gene>
<dbReference type="EMBL" id="UINC01019050">
    <property type="protein sequence ID" value="SVA80475.1"/>
    <property type="molecule type" value="Genomic_DNA"/>
</dbReference>